<organism evidence="3 4">
    <name type="scientific">Enterococcus durans</name>
    <dbReference type="NCBI Taxonomy" id="53345"/>
    <lineage>
        <taxon>Bacteria</taxon>
        <taxon>Bacillati</taxon>
        <taxon>Bacillota</taxon>
        <taxon>Bacilli</taxon>
        <taxon>Lactobacillales</taxon>
        <taxon>Enterococcaceae</taxon>
        <taxon>Enterococcus</taxon>
    </lineage>
</organism>
<reference evidence="3 4" key="1">
    <citation type="submission" date="2019-09" db="EMBL/GenBank/DDBJ databases">
        <title>Vancomyinc resistant enterococci isolated from farm animals in Switzerland.</title>
        <authorList>
            <person name="Stevens M.J.A."/>
            <person name="Stephan R."/>
            <person name="Morach M."/>
            <person name="Nuesch-Inderbinen M."/>
        </authorList>
    </citation>
    <scope>NUCLEOTIDE SEQUENCE [LARGE SCALE GENOMIC DNA]</scope>
    <source>
        <strain evidence="3 4">GH27</strain>
    </source>
</reference>
<evidence type="ECO:0000256" key="2">
    <source>
        <dbReference type="SAM" id="MobiDB-lite"/>
    </source>
</evidence>
<sequence>MARITNMLNDKRSIPSKENEQDKGTSEKSTKIEQNKAFTDAYDLEEKQQKLAKLSQKISRSNHVPMQVLPVVKGWITLAFTIMTILKAQKIEQELKAQKQAPAKLENEKGEVYQKNISNLEQEITKVSKNLPNQLKNHSKIKPHIANLLQEVAKLQPEITNTKQNAVISEKSVPLHTFDQVKKQAITSSNQQTNQNHRSAITRTTDQSLTK</sequence>
<feature type="region of interest" description="Disordered" evidence="2">
    <location>
        <begin position="1"/>
        <end position="36"/>
    </location>
</feature>
<dbReference type="RefSeq" id="WP_104661093.1">
    <property type="nucleotide sequence ID" value="NZ_PTWL01000070.1"/>
</dbReference>
<keyword evidence="1" id="KW-0175">Coiled coil</keyword>
<dbReference type="EMBL" id="VYUT01000007">
    <property type="protein sequence ID" value="KAA9206095.1"/>
    <property type="molecule type" value="Genomic_DNA"/>
</dbReference>
<protein>
    <submittedName>
        <fullName evidence="3">Uncharacterized protein</fullName>
    </submittedName>
</protein>
<comment type="caution">
    <text evidence="3">The sequence shown here is derived from an EMBL/GenBank/DDBJ whole genome shotgun (WGS) entry which is preliminary data.</text>
</comment>
<proteinExistence type="predicted"/>
<feature type="coiled-coil region" evidence="1">
    <location>
        <begin position="88"/>
        <end position="137"/>
    </location>
</feature>
<name>A0A5N0YTK6_9ENTE</name>
<dbReference type="AlphaFoldDB" id="A0A5N0YTK6"/>
<accession>A0A5N0YTK6</accession>
<feature type="region of interest" description="Disordered" evidence="2">
    <location>
        <begin position="187"/>
        <end position="211"/>
    </location>
</feature>
<feature type="compositionally biased region" description="Basic and acidic residues" evidence="2">
    <location>
        <begin position="9"/>
        <end position="34"/>
    </location>
</feature>
<dbReference type="Proteomes" id="UP000326078">
    <property type="component" value="Unassembled WGS sequence"/>
</dbReference>
<evidence type="ECO:0000256" key="1">
    <source>
        <dbReference type="SAM" id="Coils"/>
    </source>
</evidence>
<evidence type="ECO:0000313" key="4">
    <source>
        <dbReference type="Proteomes" id="UP000326078"/>
    </source>
</evidence>
<evidence type="ECO:0000313" key="3">
    <source>
        <dbReference type="EMBL" id="KAA9206095.1"/>
    </source>
</evidence>
<gene>
    <name evidence="3" type="ORF">F6X95_06355</name>
</gene>